<organism evidence="1 2">
    <name type="scientific">Ambrosiozyma monospora</name>
    <name type="common">Yeast</name>
    <name type="synonym">Endomycopsis monosporus</name>
    <dbReference type="NCBI Taxonomy" id="43982"/>
    <lineage>
        <taxon>Eukaryota</taxon>
        <taxon>Fungi</taxon>
        <taxon>Dikarya</taxon>
        <taxon>Ascomycota</taxon>
        <taxon>Saccharomycotina</taxon>
        <taxon>Pichiomycetes</taxon>
        <taxon>Pichiales</taxon>
        <taxon>Pichiaceae</taxon>
        <taxon>Ambrosiozyma</taxon>
    </lineage>
</organism>
<proteinExistence type="predicted"/>
<accession>A0ACB5T5B0</accession>
<dbReference type="EMBL" id="BSXS01003634">
    <property type="protein sequence ID" value="GME81658.1"/>
    <property type="molecule type" value="Genomic_DNA"/>
</dbReference>
<name>A0ACB5T5B0_AMBMO</name>
<gene>
    <name evidence="1" type="ORF">Amon02_000507300</name>
</gene>
<keyword evidence="2" id="KW-1185">Reference proteome</keyword>
<protein>
    <submittedName>
        <fullName evidence="1">Unnamed protein product</fullName>
    </submittedName>
</protein>
<comment type="caution">
    <text evidence="1">The sequence shown here is derived from an EMBL/GenBank/DDBJ whole genome shotgun (WGS) entry which is preliminary data.</text>
</comment>
<sequence length="251" mass="29486">MSQYLHTEFIVSGTAIKKLLTTLLLAGYLLLTIQVFQPTSVNAVRVGVQIPESGKETETLLREFSNLQPAFKEVQDSHEMIEDEIDTQSEDDKTVQKMREIVTRYVEMNPCFRYYLHEYMDFHEFEFSGNTRNSLTNALIAIDIQFLVEPDQRTQVLNLNILDRNFNMLRRKERLVEKDVHMVVDYSFFNDLDKFNSEYIDVCFENIKVDKSWSSRPRVIDAYMTIEFGMSQIVNNYMKSSEDLSEHVNQN</sequence>
<dbReference type="Proteomes" id="UP001165064">
    <property type="component" value="Unassembled WGS sequence"/>
</dbReference>
<evidence type="ECO:0000313" key="1">
    <source>
        <dbReference type="EMBL" id="GME81658.1"/>
    </source>
</evidence>
<evidence type="ECO:0000313" key="2">
    <source>
        <dbReference type="Proteomes" id="UP001165064"/>
    </source>
</evidence>
<reference evidence="1" key="1">
    <citation type="submission" date="2023-04" db="EMBL/GenBank/DDBJ databases">
        <title>Ambrosiozyma monospora NBRC 10751.</title>
        <authorList>
            <person name="Ichikawa N."/>
            <person name="Sato H."/>
            <person name="Tonouchi N."/>
        </authorList>
    </citation>
    <scope>NUCLEOTIDE SEQUENCE</scope>
    <source>
        <strain evidence="1">NBRC 10751</strain>
    </source>
</reference>